<comment type="caution">
    <text evidence="2">The sequence shown here is derived from an EMBL/GenBank/DDBJ whole genome shotgun (WGS) entry which is preliminary data.</text>
</comment>
<name>A0A644UR30_9ZZZZ</name>
<keyword evidence="1" id="KW-1133">Transmembrane helix</keyword>
<protein>
    <submittedName>
        <fullName evidence="2">Uncharacterized protein</fullName>
    </submittedName>
</protein>
<reference evidence="2" key="1">
    <citation type="submission" date="2019-08" db="EMBL/GenBank/DDBJ databases">
        <authorList>
            <person name="Kucharzyk K."/>
            <person name="Murdoch R.W."/>
            <person name="Higgins S."/>
            <person name="Loffler F."/>
        </authorList>
    </citation>
    <scope>NUCLEOTIDE SEQUENCE</scope>
</reference>
<keyword evidence="1" id="KW-0472">Membrane</keyword>
<evidence type="ECO:0000256" key="1">
    <source>
        <dbReference type="SAM" id="Phobius"/>
    </source>
</evidence>
<gene>
    <name evidence="2" type="ORF">SDC9_27407</name>
</gene>
<keyword evidence="1" id="KW-0812">Transmembrane</keyword>
<evidence type="ECO:0000313" key="2">
    <source>
        <dbReference type="EMBL" id="MPL81487.1"/>
    </source>
</evidence>
<sequence length="113" mass="13517">MNIQVNTIDIICSIIIIAVNFAIYYFPKNKLYKKLIDPVRTFKQDIKISRYFLIIMCLLIVSYYSMTIYSYFSFDKDYRTPYLLTFTPLSSLIYAIIFFITNKKTLKEVEKDQ</sequence>
<feature type="transmembrane region" description="Helical" evidence="1">
    <location>
        <begin position="6"/>
        <end position="27"/>
    </location>
</feature>
<feature type="transmembrane region" description="Helical" evidence="1">
    <location>
        <begin position="81"/>
        <end position="101"/>
    </location>
</feature>
<proteinExistence type="predicted"/>
<dbReference type="EMBL" id="VSSQ01000150">
    <property type="protein sequence ID" value="MPL81487.1"/>
    <property type="molecule type" value="Genomic_DNA"/>
</dbReference>
<accession>A0A644UR30</accession>
<dbReference type="AlphaFoldDB" id="A0A644UR30"/>
<feature type="transmembrane region" description="Helical" evidence="1">
    <location>
        <begin position="48"/>
        <end position="69"/>
    </location>
</feature>
<organism evidence="2">
    <name type="scientific">bioreactor metagenome</name>
    <dbReference type="NCBI Taxonomy" id="1076179"/>
    <lineage>
        <taxon>unclassified sequences</taxon>
        <taxon>metagenomes</taxon>
        <taxon>ecological metagenomes</taxon>
    </lineage>
</organism>